<evidence type="ECO:0000313" key="1">
    <source>
        <dbReference type="EMBL" id="SME35470.1"/>
    </source>
</evidence>
<name>A0A1Y6AE88_9BACI</name>
<gene>
    <name evidence="1" type="ORF">BACERE00185_04341</name>
</gene>
<dbReference type="AlphaFoldDB" id="A0A1Y6AE88"/>
<protein>
    <submittedName>
        <fullName evidence="1">Uncharacterized protein</fullName>
    </submittedName>
</protein>
<dbReference type="EMBL" id="FWZD01000068">
    <property type="protein sequence ID" value="SME35470.1"/>
    <property type="molecule type" value="Genomic_DNA"/>
</dbReference>
<dbReference type="Proteomes" id="UP000194439">
    <property type="component" value="Unassembled WGS sequence"/>
</dbReference>
<proteinExistence type="predicted"/>
<reference evidence="2" key="1">
    <citation type="submission" date="2017-04" db="EMBL/GenBank/DDBJ databases">
        <authorList>
            <person name="Criscuolo A."/>
        </authorList>
    </citation>
    <scope>NUCLEOTIDE SEQUENCE [LARGE SCALE GENOMIC DNA]</scope>
</reference>
<organism evidence="1 2">
    <name type="scientific">Bacillus mobilis</name>
    <dbReference type="NCBI Taxonomy" id="2026190"/>
    <lineage>
        <taxon>Bacteria</taxon>
        <taxon>Bacillati</taxon>
        <taxon>Bacillota</taxon>
        <taxon>Bacilli</taxon>
        <taxon>Bacillales</taxon>
        <taxon>Bacillaceae</taxon>
        <taxon>Bacillus</taxon>
        <taxon>Bacillus cereus group</taxon>
    </lineage>
</organism>
<accession>A0A1Y6AE88</accession>
<sequence length="51" mass="6042">MVLEALLFYNKDHEYNDFAIYTCTVKPVISRNLHKEFYNLVGFKLTQTISL</sequence>
<evidence type="ECO:0000313" key="2">
    <source>
        <dbReference type="Proteomes" id="UP000194439"/>
    </source>
</evidence>